<gene>
    <name evidence="2" type="ORF">CEXT_126621</name>
</gene>
<evidence type="ECO:0000313" key="3">
    <source>
        <dbReference type="Proteomes" id="UP001054945"/>
    </source>
</evidence>
<protein>
    <submittedName>
        <fullName evidence="2">Uncharacterized protein</fullName>
    </submittedName>
</protein>
<dbReference type="EMBL" id="BPLR01021500">
    <property type="protein sequence ID" value="GIX90420.1"/>
    <property type="molecule type" value="Genomic_DNA"/>
</dbReference>
<sequence>MSSRENRGAGDRIAVPSVIPRTRKTAPVDQQQNSSPGAAANPQFQFLFLHLPVSVKKKIHISHPPPLISTSPDRVIADVIPGLGGRDPGSIRENGAEAQFVSVMGAAIFYPDHTGSQTTTPTKN</sequence>
<keyword evidence="3" id="KW-1185">Reference proteome</keyword>
<evidence type="ECO:0000256" key="1">
    <source>
        <dbReference type="SAM" id="MobiDB-lite"/>
    </source>
</evidence>
<feature type="region of interest" description="Disordered" evidence="1">
    <location>
        <begin position="1"/>
        <end position="39"/>
    </location>
</feature>
<comment type="caution">
    <text evidence="2">The sequence shown here is derived from an EMBL/GenBank/DDBJ whole genome shotgun (WGS) entry which is preliminary data.</text>
</comment>
<feature type="compositionally biased region" description="Basic and acidic residues" evidence="1">
    <location>
        <begin position="1"/>
        <end position="10"/>
    </location>
</feature>
<accession>A0AAV4P1I6</accession>
<dbReference type="Proteomes" id="UP001054945">
    <property type="component" value="Unassembled WGS sequence"/>
</dbReference>
<organism evidence="2 3">
    <name type="scientific">Caerostris extrusa</name>
    <name type="common">Bark spider</name>
    <name type="synonym">Caerostris bankana</name>
    <dbReference type="NCBI Taxonomy" id="172846"/>
    <lineage>
        <taxon>Eukaryota</taxon>
        <taxon>Metazoa</taxon>
        <taxon>Ecdysozoa</taxon>
        <taxon>Arthropoda</taxon>
        <taxon>Chelicerata</taxon>
        <taxon>Arachnida</taxon>
        <taxon>Araneae</taxon>
        <taxon>Araneomorphae</taxon>
        <taxon>Entelegynae</taxon>
        <taxon>Araneoidea</taxon>
        <taxon>Araneidae</taxon>
        <taxon>Caerostris</taxon>
    </lineage>
</organism>
<name>A0AAV4P1I6_CAEEX</name>
<evidence type="ECO:0000313" key="2">
    <source>
        <dbReference type="EMBL" id="GIX90420.1"/>
    </source>
</evidence>
<dbReference type="AlphaFoldDB" id="A0AAV4P1I6"/>
<reference evidence="2 3" key="1">
    <citation type="submission" date="2021-06" db="EMBL/GenBank/DDBJ databases">
        <title>Caerostris extrusa draft genome.</title>
        <authorList>
            <person name="Kono N."/>
            <person name="Arakawa K."/>
        </authorList>
    </citation>
    <scope>NUCLEOTIDE SEQUENCE [LARGE SCALE GENOMIC DNA]</scope>
</reference>
<proteinExistence type="predicted"/>